<evidence type="ECO:0000313" key="6">
    <source>
        <dbReference type="EMBL" id="MFF3572424.1"/>
    </source>
</evidence>
<keyword evidence="3" id="KW-0804">Transcription</keyword>
<evidence type="ECO:0000256" key="1">
    <source>
        <dbReference type="ARBA" id="ARBA00023015"/>
    </source>
</evidence>
<evidence type="ECO:0000313" key="7">
    <source>
        <dbReference type="Proteomes" id="UP001601992"/>
    </source>
</evidence>
<keyword evidence="1" id="KW-0805">Transcription regulation</keyword>
<keyword evidence="2 4" id="KW-0238">DNA-binding</keyword>
<evidence type="ECO:0000256" key="4">
    <source>
        <dbReference type="PROSITE-ProRule" id="PRU00335"/>
    </source>
</evidence>
<feature type="domain" description="HTH tetR-type" evidence="5">
    <location>
        <begin position="15"/>
        <end position="75"/>
    </location>
</feature>
<feature type="DNA-binding region" description="H-T-H motif" evidence="4">
    <location>
        <begin position="38"/>
        <end position="57"/>
    </location>
</feature>
<organism evidence="6 7">
    <name type="scientific">Nocardia jiangxiensis</name>
    <dbReference type="NCBI Taxonomy" id="282685"/>
    <lineage>
        <taxon>Bacteria</taxon>
        <taxon>Bacillati</taxon>
        <taxon>Actinomycetota</taxon>
        <taxon>Actinomycetes</taxon>
        <taxon>Mycobacteriales</taxon>
        <taxon>Nocardiaceae</taxon>
        <taxon>Nocardia</taxon>
    </lineage>
</organism>
<dbReference type="Gene3D" id="1.10.357.10">
    <property type="entry name" value="Tetracycline Repressor, domain 2"/>
    <property type="match status" value="1"/>
</dbReference>
<dbReference type="Gene3D" id="1.10.10.60">
    <property type="entry name" value="Homeodomain-like"/>
    <property type="match status" value="1"/>
</dbReference>
<keyword evidence="7" id="KW-1185">Reference proteome</keyword>
<dbReference type="PROSITE" id="PS50977">
    <property type="entry name" value="HTH_TETR_2"/>
    <property type="match status" value="1"/>
</dbReference>
<dbReference type="Pfam" id="PF16859">
    <property type="entry name" value="TetR_C_11"/>
    <property type="match status" value="1"/>
</dbReference>
<dbReference type="SUPFAM" id="SSF46689">
    <property type="entry name" value="Homeodomain-like"/>
    <property type="match status" value="1"/>
</dbReference>
<reference evidence="6 7" key="1">
    <citation type="submission" date="2024-10" db="EMBL/GenBank/DDBJ databases">
        <title>The Natural Products Discovery Center: Release of the First 8490 Sequenced Strains for Exploring Actinobacteria Biosynthetic Diversity.</title>
        <authorList>
            <person name="Kalkreuter E."/>
            <person name="Kautsar S.A."/>
            <person name="Yang D."/>
            <person name="Bader C.D."/>
            <person name="Teijaro C.N."/>
            <person name="Fluegel L."/>
            <person name="Davis C.M."/>
            <person name="Simpson J.R."/>
            <person name="Lauterbach L."/>
            <person name="Steele A.D."/>
            <person name="Gui C."/>
            <person name="Meng S."/>
            <person name="Li G."/>
            <person name="Viehrig K."/>
            <person name="Ye F."/>
            <person name="Su P."/>
            <person name="Kiefer A.F."/>
            <person name="Nichols A."/>
            <person name="Cepeda A.J."/>
            <person name="Yan W."/>
            <person name="Fan B."/>
            <person name="Jiang Y."/>
            <person name="Adhikari A."/>
            <person name="Zheng C.-J."/>
            <person name="Schuster L."/>
            <person name="Cowan T.M."/>
            <person name="Smanski M.J."/>
            <person name="Chevrette M.G."/>
            <person name="De Carvalho L.P.S."/>
            <person name="Shen B."/>
        </authorList>
    </citation>
    <scope>NUCLEOTIDE SEQUENCE [LARGE SCALE GENOMIC DNA]</scope>
    <source>
        <strain evidence="6 7">NPDC002593</strain>
    </source>
</reference>
<proteinExistence type="predicted"/>
<dbReference type="RefSeq" id="WP_040823686.1">
    <property type="nucleotide sequence ID" value="NZ_JBIAQY010000013.1"/>
</dbReference>
<dbReference type="InterPro" id="IPR036271">
    <property type="entry name" value="Tet_transcr_reg_TetR-rel_C_sf"/>
</dbReference>
<gene>
    <name evidence="6" type="ORF">ACFYXQ_32115</name>
</gene>
<comment type="caution">
    <text evidence="6">The sequence shown here is derived from an EMBL/GenBank/DDBJ whole genome shotgun (WGS) entry which is preliminary data.</text>
</comment>
<dbReference type="InterPro" id="IPR050109">
    <property type="entry name" value="HTH-type_TetR-like_transc_reg"/>
</dbReference>
<dbReference type="SUPFAM" id="SSF48498">
    <property type="entry name" value="Tetracyclin repressor-like, C-terminal domain"/>
    <property type="match status" value="1"/>
</dbReference>
<accession>A0ABW6S855</accession>
<sequence length="186" mass="20478">MSASTPARRPGGRSAKVRDAIYTAVGQLMGEGKADRITIPLLAGRAGVNPTSIYRRWGDLDTLLEEVAVAALTKDGDEPPDTGSLRGDLSAWARIVVDDITQPRRTRYLRAMISARDEVGTCPCWEQRRTQAKVMLDRARARGERAPTEQQVLDHVIAPMYHHVVFGLSADRDYASQLVHDVLAMA</sequence>
<name>A0ABW6S855_9NOCA</name>
<dbReference type="PANTHER" id="PTHR30055:SF148">
    <property type="entry name" value="TETR-FAMILY TRANSCRIPTIONAL REGULATOR"/>
    <property type="match status" value="1"/>
</dbReference>
<dbReference type="PANTHER" id="PTHR30055">
    <property type="entry name" value="HTH-TYPE TRANSCRIPTIONAL REGULATOR RUTR"/>
    <property type="match status" value="1"/>
</dbReference>
<evidence type="ECO:0000256" key="2">
    <source>
        <dbReference type="ARBA" id="ARBA00023125"/>
    </source>
</evidence>
<dbReference type="EMBL" id="JBIAQY010000013">
    <property type="protein sequence ID" value="MFF3572424.1"/>
    <property type="molecule type" value="Genomic_DNA"/>
</dbReference>
<dbReference type="InterPro" id="IPR009057">
    <property type="entry name" value="Homeodomain-like_sf"/>
</dbReference>
<dbReference type="InterPro" id="IPR001647">
    <property type="entry name" value="HTH_TetR"/>
</dbReference>
<evidence type="ECO:0000256" key="3">
    <source>
        <dbReference type="ARBA" id="ARBA00023163"/>
    </source>
</evidence>
<protein>
    <submittedName>
        <fullName evidence="6">TetR/AcrR family transcriptional regulator C-terminal ligand-binding domain-containing protein</fullName>
    </submittedName>
</protein>
<dbReference type="Proteomes" id="UP001601992">
    <property type="component" value="Unassembled WGS sequence"/>
</dbReference>
<evidence type="ECO:0000259" key="5">
    <source>
        <dbReference type="PROSITE" id="PS50977"/>
    </source>
</evidence>
<dbReference type="InterPro" id="IPR011075">
    <property type="entry name" value="TetR_C"/>
</dbReference>